<evidence type="ECO:0000313" key="3">
    <source>
        <dbReference type="EMBL" id="GAA3666954.1"/>
    </source>
</evidence>
<dbReference type="SMART" id="SM00347">
    <property type="entry name" value="HTH_MARR"/>
    <property type="match status" value="1"/>
</dbReference>
<comment type="caution">
    <text evidence="3">The sequence shown here is derived from an EMBL/GenBank/DDBJ whole genome shotgun (WGS) entry which is preliminary data.</text>
</comment>
<dbReference type="RefSeq" id="WP_221860876.1">
    <property type="nucleotide sequence ID" value="NZ_BAAAYV010000024.1"/>
</dbReference>
<keyword evidence="4" id="KW-1185">Reference proteome</keyword>
<sequence>MAEDFGQRLPYLLRRVNGALSQRLDEDLRAFKITQSQLSALAILDVAHPEGVSGATLSTRSGVTPQSMSAALAGLAERGLITRSPHPVHGRILECRITAAGTDILRQVQQTTRDSDRYDAGLTPEQQETLRELLTTMMRSLNLHLPTEKSETVTTTPRSASGRHAVE</sequence>
<dbReference type="Proteomes" id="UP001410795">
    <property type="component" value="Unassembled WGS sequence"/>
</dbReference>
<evidence type="ECO:0000313" key="4">
    <source>
        <dbReference type="Proteomes" id="UP001410795"/>
    </source>
</evidence>
<proteinExistence type="predicted"/>
<evidence type="ECO:0000256" key="1">
    <source>
        <dbReference type="SAM" id="MobiDB-lite"/>
    </source>
</evidence>
<name>A0ABP7BSJ1_9MICO</name>
<dbReference type="InterPro" id="IPR036388">
    <property type="entry name" value="WH-like_DNA-bd_sf"/>
</dbReference>
<dbReference type="PROSITE" id="PS50995">
    <property type="entry name" value="HTH_MARR_2"/>
    <property type="match status" value="1"/>
</dbReference>
<feature type="region of interest" description="Disordered" evidence="1">
    <location>
        <begin position="145"/>
        <end position="167"/>
    </location>
</feature>
<dbReference type="PANTHER" id="PTHR33164:SF43">
    <property type="entry name" value="HTH-TYPE TRANSCRIPTIONAL REPRESSOR YETL"/>
    <property type="match status" value="1"/>
</dbReference>
<dbReference type="SUPFAM" id="SSF46785">
    <property type="entry name" value="Winged helix' DNA-binding domain"/>
    <property type="match status" value="1"/>
</dbReference>
<dbReference type="EMBL" id="BAAAYV010000024">
    <property type="protein sequence ID" value="GAA3666954.1"/>
    <property type="molecule type" value="Genomic_DNA"/>
</dbReference>
<feature type="domain" description="HTH marR-type" evidence="2">
    <location>
        <begin position="6"/>
        <end position="139"/>
    </location>
</feature>
<dbReference type="Gene3D" id="1.10.10.10">
    <property type="entry name" value="Winged helix-like DNA-binding domain superfamily/Winged helix DNA-binding domain"/>
    <property type="match status" value="1"/>
</dbReference>
<dbReference type="PANTHER" id="PTHR33164">
    <property type="entry name" value="TRANSCRIPTIONAL REGULATOR, MARR FAMILY"/>
    <property type="match status" value="1"/>
</dbReference>
<organism evidence="3 4">
    <name type="scientific">Microbacterium marinilacus</name>
    <dbReference type="NCBI Taxonomy" id="415209"/>
    <lineage>
        <taxon>Bacteria</taxon>
        <taxon>Bacillati</taxon>
        <taxon>Actinomycetota</taxon>
        <taxon>Actinomycetes</taxon>
        <taxon>Micrococcales</taxon>
        <taxon>Microbacteriaceae</taxon>
        <taxon>Microbacterium</taxon>
    </lineage>
</organism>
<evidence type="ECO:0000259" key="2">
    <source>
        <dbReference type="PROSITE" id="PS50995"/>
    </source>
</evidence>
<dbReference type="Pfam" id="PF12802">
    <property type="entry name" value="MarR_2"/>
    <property type="match status" value="1"/>
</dbReference>
<dbReference type="InterPro" id="IPR039422">
    <property type="entry name" value="MarR/SlyA-like"/>
</dbReference>
<accession>A0ABP7BSJ1</accession>
<dbReference type="InterPro" id="IPR000835">
    <property type="entry name" value="HTH_MarR-typ"/>
</dbReference>
<gene>
    <name evidence="3" type="ORF">GCM10022202_31300</name>
</gene>
<reference evidence="4" key="1">
    <citation type="journal article" date="2019" name="Int. J. Syst. Evol. Microbiol.">
        <title>The Global Catalogue of Microorganisms (GCM) 10K type strain sequencing project: providing services to taxonomists for standard genome sequencing and annotation.</title>
        <authorList>
            <consortium name="The Broad Institute Genomics Platform"/>
            <consortium name="The Broad Institute Genome Sequencing Center for Infectious Disease"/>
            <person name="Wu L."/>
            <person name="Ma J."/>
        </authorList>
    </citation>
    <scope>NUCLEOTIDE SEQUENCE [LARGE SCALE GENOMIC DNA]</scope>
    <source>
        <strain evidence="4">JCM 16546</strain>
    </source>
</reference>
<dbReference type="InterPro" id="IPR036390">
    <property type="entry name" value="WH_DNA-bd_sf"/>
</dbReference>
<protein>
    <recommendedName>
        <fullName evidence="2">HTH marR-type domain-containing protein</fullName>
    </recommendedName>
</protein>